<accession>A0AAV4QJ16</accession>
<dbReference type="EMBL" id="BPLR01006218">
    <property type="protein sequence ID" value="GIY08237.1"/>
    <property type="molecule type" value="Genomic_DNA"/>
</dbReference>
<protein>
    <recommendedName>
        <fullName evidence="4">Ycf15</fullName>
    </recommendedName>
</protein>
<evidence type="ECO:0000313" key="3">
    <source>
        <dbReference type="Proteomes" id="UP001054945"/>
    </source>
</evidence>
<gene>
    <name evidence="2" type="ORF">CEXT_123111</name>
</gene>
<sequence>MIASQETQKEPLTMYNCKINIILEPFYLSSTRKPAKHVMHLWFGNFQFVREPANFGIIPPPLPHPIWNIGTKGPSSSVIRTAWIEEKENGDRAGKMEEVRHSASSFEV</sequence>
<comment type="caution">
    <text evidence="2">The sequence shown here is derived from an EMBL/GenBank/DDBJ whole genome shotgun (WGS) entry which is preliminary data.</text>
</comment>
<evidence type="ECO:0000256" key="1">
    <source>
        <dbReference type="SAM" id="MobiDB-lite"/>
    </source>
</evidence>
<name>A0AAV4QJ16_CAEEX</name>
<evidence type="ECO:0008006" key="4">
    <source>
        <dbReference type="Google" id="ProtNLM"/>
    </source>
</evidence>
<feature type="region of interest" description="Disordered" evidence="1">
    <location>
        <begin position="89"/>
        <end position="108"/>
    </location>
</feature>
<feature type="compositionally biased region" description="Basic and acidic residues" evidence="1">
    <location>
        <begin position="89"/>
        <end position="101"/>
    </location>
</feature>
<proteinExistence type="predicted"/>
<dbReference type="AlphaFoldDB" id="A0AAV4QJ16"/>
<keyword evidence="3" id="KW-1185">Reference proteome</keyword>
<dbReference type="Proteomes" id="UP001054945">
    <property type="component" value="Unassembled WGS sequence"/>
</dbReference>
<organism evidence="2 3">
    <name type="scientific">Caerostris extrusa</name>
    <name type="common">Bark spider</name>
    <name type="synonym">Caerostris bankana</name>
    <dbReference type="NCBI Taxonomy" id="172846"/>
    <lineage>
        <taxon>Eukaryota</taxon>
        <taxon>Metazoa</taxon>
        <taxon>Ecdysozoa</taxon>
        <taxon>Arthropoda</taxon>
        <taxon>Chelicerata</taxon>
        <taxon>Arachnida</taxon>
        <taxon>Araneae</taxon>
        <taxon>Araneomorphae</taxon>
        <taxon>Entelegynae</taxon>
        <taxon>Araneoidea</taxon>
        <taxon>Araneidae</taxon>
        <taxon>Caerostris</taxon>
    </lineage>
</organism>
<evidence type="ECO:0000313" key="2">
    <source>
        <dbReference type="EMBL" id="GIY08237.1"/>
    </source>
</evidence>
<reference evidence="2 3" key="1">
    <citation type="submission" date="2021-06" db="EMBL/GenBank/DDBJ databases">
        <title>Caerostris extrusa draft genome.</title>
        <authorList>
            <person name="Kono N."/>
            <person name="Arakawa K."/>
        </authorList>
    </citation>
    <scope>NUCLEOTIDE SEQUENCE [LARGE SCALE GENOMIC DNA]</scope>
</reference>